<dbReference type="EMBL" id="GHES01048049">
    <property type="protein sequence ID" value="MPA78608.1"/>
    <property type="molecule type" value="Transcribed_RNA"/>
</dbReference>
<proteinExistence type="predicted"/>
<protein>
    <recommendedName>
        <fullName evidence="1">Reverse transcriptase zinc-binding domain-containing protein</fullName>
    </recommendedName>
</protein>
<evidence type="ECO:0000313" key="2">
    <source>
        <dbReference type="EMBL" id="MPA78608.1"/>
    </source>
</evidence>
<dbReference type="Pfam" id="PF13966">
    <property type="entry name" value="zf-RVT"/>
    <property type="match status" value="1"/>
</dbReference>
<dbReference type="InterPro" id="IPR026960">
    <property type="entry name" value="RVT-Znf"/>
</dbReference>
<accession>A0A5B7CCF1</accession>
<feature type="domain" description="Reverse transcriptase zinc-binding" evidence="1">
    <location>
        <begin position="86"/>
        <end position="138"/>
    </location>
</feature>
<evidence type="ECO:0000259" key="1">
    <source>
        <dbReference type="Pfam" id="PF13966"/>
    </source>
</evidence>
<organism evidence="2">
    <name type="scientific">Davidia involucrata</name>
    <name type="common">Dove tree</name>
    <dbReference type="NCBI Taxonomy" id="16924"/>
    <lineage>
        <taxon>Eukaryota</taxon>
        <taxon>Viridiplantae</taxon>
        <taxon>Streptophyta</taxon>
        <taxon>Embryophyta</taxon>
        <taxon>Tracheophyta</taxon>
        <taxon>Spermatophyta</taxon>
        <taxon>Magnoliopsida</taxon>
        <taxon>eudicotyledons</taxon>
        <taxon>Gunneridae</taxon>
        <taxon>Pentapetalae</taxon>
        <taxon>asterids</taxon>
        <taxon>Cornales</taxon>
        <taxon>Nyssaceae</taxon>
        <taxon>Davidia</taxon>
    </lineage>
</organism>
<sequence length="147" mass="17312">MIKPWTREPNSSHFSPVIMLYFLEAHVCDCGYWEGGSMIWVPHFRHNLHDWELDEALSLLGLLNHFKISVGRDDSLIWTLGGSWKFTVRLFYQELAKKGDLGFSLKSIWEARVPLNVAFFAWVVDWNTVQTLDNLQRRVLFYFFNGK</sequence>
<reference evidence="2" key="1">
    <citation type="submission" date="2019-08" db="EMBL/GenBank/DDBJ databases">
        <title>Reference gene set and small RNA set construction with multiple tissues from Davidia involucrata Baill.</title>
        <authorList>
            <person name="Yang H."/>
            <person name="Zhou C."/>
            <person name="Li G."/>
            <person name="Wang J."/>
            <person name="Gao P."/>
            <person name="Wang M."/>
            <person name="Wang R."/>
            <person name="Zhao Y."/>
        </authorList>
    </citation>
    <scope>NUCLEOTIDE SEQUENCE</scope>
    <source>
        <tissue evidence="2">Mixed with DoveR01_LX</tissue>
    </source>
</reference>
<gene>
    <name evidence="2" type="ORF">Din_048049</name>
</gene>
<name>A0A5B7CCF1_DAVIN</name>
<dbReference type="AlphaFoldDB" id="A0A5B7CCF1"/>